<dbReference type="SUPFAM" id="SSF100910">
    <property type="entry name" value="Chemosensory protein Csp2"/>
    <property type="match status" value="1"/>
</dbReference>
<keyword evidence="1" id="KW-1133">Transmembrane helix</keyword>
<dbReference type="InterPro" id="IPR036682">
    <property type="entry name" value="OS_D_A10/PebIII_sf"/>
</dbReference>
<feature type="transmembrane region" description="Helical" evidence="1">
    <location>
        <begin position="102"/>
        <end position="121"/>
    </location>
</feature>
<dbReference type="Pfam" id="PF03392">
    <property type="entry name" value="OS-D"/>
    <property type="match status" value="1"/>
</dbReference>
<sequence length="213" mass="23874">MGACQSIFSGCGLSGCALSVIQFSSDAARRLLSSCFTREYCFHTMDEYKHSQYSEGSQTARPEHCCLFVSSAMCSRKVLHRQVATTLACMWSKRSVSLLQAVMLRCALIVACLFIIAVLGGPEDERRPKISDEALERALNDKRYLQRQLKCALGEASCDSVGRRLKTLAPLVLRGSCPQCTPDELRQIQRTLSHIQRNYPKEWNKIVKQYAGI</sequence>
<dbReference type="InterPro" id="IPR005055">
    <property type="entry name" value="A10/PebIII"/>
</dbReference>
<keyword evidence="3" id="KW-1185">Reference proteome</keyword>
<dbReference type="InParanoid" id="A0A6L2PA21"/>
<keyword evidence="1" id="KW-0472">Membrane</keyword>
<evidence type="ECO:0000313" key="2">
    <source>
        <dbReference type="EMBL" id="GFG28150.1"/>
    </source>
</evidence>
<name>A0A6L2PA21_COPFO</name>
<protein>
    <recommendedName>
        <fullName evidence="4">Chemosensory protein</fullName>
    </recommendedName>
</protein>
<evidence type="ECO:0000256" key="1">
    <source>
        <dbReference type="SAM" id="Phobius"/>
    </source>
</evidence>
<dbReference type="AlphaFoldDB" id="A0A6L2PA21"/>
<organism evidence="2 3">
    <name type="scientific">Coptotermes formosanus</name>
    <name type="common">Formosan subterranean termite</name>
    <dbReference type="NCBI Taxonomy" id="36987"/>
    <lineage>
        <taxon>Eukaryota</taxon>
        <taxon>Metazoa</taxon>
        <taxon>Ecdysozoa</taxon>
        <taxon>Arthropoda</taxon>
        <taxon>Hexapoda</taxon>
        <taxon>Insecta</taxon>
        <taxon>Pterygota</taxon>
        <taxon>Neoptera</taxon>
        <taxon>Polyneoptera</taxon>
        <taxon>Dictyoptera</taxon>
        <taxon>Blattodea</taxon>
        <taxon>Blattoidea</taxon>
        <taxon>Termitoidae</taxon>
        <taxon>Rhinotermitidae</taxon>
        <taxon>Coptotermes</taxon>
    </lineage>
</organism>
<dbReference type="Gene3D" id="1.10.2080.10">
    <property type="entry name" value="Insect odorant-binding protein A10/Ejaculatory bulb-specific protein 3"/>
    <property type="match status" value="1"/>
</dbReference>
<dbReference type="OrthoDB" id="6355718at2759"/>
<accession>A0A6L2PA21</accession>
<reference evidence="3" key="1">
    <citation type="submission" date="2020-01" db="EMBL/GenBank/DDBJ databases">
        <title>Draft genome sequence of the Termite Coptotermes fromosanus.</title>
        <authorList>
            <person name="Itakura S."/>
            <person name="Yosikawa Y."/>
            <person name="Umezawa K."/>
        </authorList>
    </citation>
    <scope>NUCLEOTIDE SEQUENCE [LARGE SCALE GENOMIC DNA]</scope>
</reference>
<dbReference type="PANTHER" id="PTHR11257">
    <property type="entry name" value="CHEMOSENSORY PROTEIN-RELATED"/>
    <property type="match status" value="1"/>
</dbReference>
<gene>
    <name evidence="2" type="ORF">Cfor_08244</name>
</gene>
<evidence type="ECO:0008006" key="4">
    <source>
        <dbReference type="Google" id="ProtNLM"/>
    </source>
</evidence>
<evidence type="ECO:0000313" key="3">
    <source>
        <dbReference type="Proteomes" id="UP000502823"/>
    </source>
</evidence>
<dbReference type="EMBL" id="BLKM01009790">
    <property type="protein sequence ID" value="GFG28150.1"/>
    <property type="molecule type" value="Genomic_DNA"/>
</dbReference>
<proteinExistence type="predicted"/>
<dbReference type="PANTHER" id="PTHR11257:SF11">
    <property type="entry name" value="CHEMOSENSORY PROTEIN 17"/>
    <property type="match status" value="1"/>
</dbReference>
<keyword evidence="1" id="KW-0812">Transmembrane</keyword>
<dbReference type="Proteomes" id="UP000502823">
    <property type="component" value="Unassembled WGS sequence"/>
</dbReference>
<comment type="caution">
    <text evidence="2">The sequence shown here is derived from an EMBL/GenBank/DDBJ whole genome shotgun (WGS) entry which is preliminary data.</text>
</comment>